<evidence type="ECO:0000313" key="18">
    <source>
        <dbReference type="EMBL" id="OAA75932.1"/>
    </source>
</evidence>
<proteinExistence type="inferred from homology"/>
<organism evidence="18 19">
    <name type="scientific">Akanthomyces lecanii RCEF 1005</name>
    <dbReference type="NCBI Taxonomy" id="1081108"/>
    <lineage>
        <taxon>Eukaryota</taxon>
        <taxon>Fungi</taxon>
        <taxon>Dikarya</taxon>
        <taxon>Ascomycota</taxon>
        <taxon>Pezizomycotina</taxon>
        <taxon>Sordariomycetes</taxon>
        <taxon>Hypocreomycetidae</taxon>
        <taxon>Hypocreales</taxon>
        <taxon>Cordycipitaceae</taxon>
        <taxon>Akanthomyces</taxon>
        <taxon>Cordyceps confragosa</taxon>
    </lineage>
</organism>
<dbReference type="InterPro" id="IPR008427">
    <property type="entry name" value="Extracellular_membr_CFEM_dom"/>
</dbReference>
<dbReference type="GO" id="GO:0098552">
    <property type="term" value="C:side of membrane"/>
    <property type="evidence" value="ECO:0007669"/>
    <property type="project" value="UniProtKB-KW"/>
</dbReference>
<dbReference type="SMART" id="SM00747">
    <property type="entry name" value="CFEM"/>
    <property type="match status" value="1"/>
</dbReference>
<sequence length="173" mass="16757">MKYAVVAALFALAAAQSRSDIPSCATPCLDDAVKSGTSCSTTDYSCICPKLDDLTIAATPCVLKACGQEVALQKVLPAAKALCAAAGSAPASGSMPATTASMSGSVSTVPTPATTVATPMSTSWSTVPCDTTSMVSMTPGGGNMTNPTGVPVAAGAPGLSAGVAVIALAVLAL</sequence>
<feature type="disulfide bond" evidence="15">
    <location>
        <begin position="39"/>
        <end position="46"/>
    </location>
</feature>
<keyword evidence="5" id="KW-0964">Secreted</keyword>
<dbReference type="PANTHER" id="PTHR37928">
    <property type="entry name" value="CFEM DOMAIN PROTEIN (AFU_ORTHOLOGUE AFUA_6G14090)"/>
    <property type="match status" value="1"/>
</dbReference>
<comment type="subcellular location">
    <subcellularLocation>
        <location evidence="1">Cell membrane</location>
        <topology evidence="1">Lipid-anchor</topology>
        <topology evidence="1">GPI-anchor</topology>
    </subcellularLocation>
    <subcellularLocation>
        <location evidence="2">Secreted</location>
    </subcellularLocation>
</comment>
<evidence type="ECO:0000256" key="2">
    <source>
        <dbReference type="ARBA" id="ARBA00004613"/>
    </source>
</evidence>
<keyword evidence="14" id="KW-0449">Lipoprotein</keyword>
<dbReference type="OrthoDB" id="3767534at2759"/>
<reference evidence="18 19" key="1">
    <citation type="journal article" date="2016" name="Genome Biol. Evol.">
        <title>Divergent and convergent evolution of fungal pathogenicity.</title>
        <authorList>
            <person name="Shang Y."/>
            <person name="Xiao G."/>
            <person name="Zheng P."/>
            <person name="Cen K."/>
            <person name="Zhan S."/>
            <person name="Wang C."/>
        </authorList>
    </citation>
    <scope>NUCLEOTIDE SEQUENCE [LARGE SCALE GENOMIC DNA]</scope>
    <source>
        <strain evidence="18 19">RCEF 1005</strain>
    </source>
</reference>
<evidence type="ECO:0000256" key="13">
    <source>
        <dbReference type="ARBA" id="ARBA00023180"/>
    </source>
</evidence>
<name>A0A162JZW3_CORDF</name>
<evidence type="ECO:0000256" key="11">
    <source>
        <dbReference type="ARBA" id="ARBA00023136"/>
    </source>
</evidence>
<dbReference type="Pfam" id="PF05730">
    <property type="entry name" value="CFEM"/>
    <property type="match status" value="1"/>
</dbReference>
<evidence type="ECO:0000259" key="17">
    <source>
        <dbReference type="PROSITE" id="PS52012"/>
    </source>
</evidence>
<gene>
    <name evidence="18" type="ORF">LEL_05616</name>
</gene>
<dbReference type="EMBL" id="AZHF01000004">
    <property type="protein sequence ID" value="OAA75932.1"/>
    <property type="molecule type" value="Genomic_DNA"/>
</dbReference>
<keyword evidence="6 15" id="KW-0349">Heme</keyword>
<evidence type="ECO:0000256" key="8">
    <source>
        <dbReference type="ARBA" id="ARBA00022723"/>
    </source>
</evidence>
<dbReference type="Proteomes" id="UP000076881">
    <property type="component" value="Unassembled WGS sequence"/>
</dbReference>
<keyword evidence="19" id="KW-1185">Reference proteome</keyword>
<keyword evidence="4" id="KW-1003">Cell membrane</keyword>
<evidence type="ECO:0000256" key="5">
    <source>
        <dbReference type="ARBA" id="ARBA00022525"/>
    </source>
</evidence>
<feature type="domain" description="CFEM" evidence="17">
    <location>
        <begin position="1"/>
        <end position="109"/>
    </location>
</feature>
<evidence type="ECO:0000256" key="4">
    <source>
        <dbReference type="ARBA" id="ARBA00022475"/>
    </source>
</evidence>
<feature type="binding site" description="axial binding residue" evidence="15">
    <location>
        <position position="43"/>
    </location>
    <ligand>
        <name>heme</name>
        <dbReference type="ChEBI" id="CHEBI:30413"/>
    </ligand>
    <ligandPart>
        <name>Fe</name>
        <dbReference type="ChEBI" id="CHEBI:18248"/>
    </ligandPart>
</feature>
<keyword evidence="11" id="KW-0472">Membrane</keyword>
<keyword evidence="8 15" id="KW-0479">Metal-binding</keyword>
<comment type="caution">
    <text evidence="15">Lacks conserved residue(s) required for the propagation of feature annotation.</text>
</comment>
<comment type="caution">
    <text evidence="18">The sequence shown here is derived from an EMBL/GenBank/DDBJ whole genome shotgun (WGS) entry which is preliminary data.</text>
</comment>
<evidence type="ECO:0000256" key="6">
    <source>
        <dbReference type="ARBA" id="ARBA00022617"/>
    </source>
</evidence>
<protein>
    <submittedName>
        <fullName evidence="18">Extracellular membrane protein, CFEM domain protein</fullName>
    </submittedName>
</protein>
<keyword evidence="12 15" id="KW-1015">Disulfide bond</keyword>
<dbReference type="GO" id="GO:0005886">
    <property type="term" value="C:plasma membrane"/>
    <property type="evidence" value="ECO:0007669"/>
    <property type="project" value="UniProtKB-SubCell"/>
</dbReference>
<comment type="similarity">
    <text evidence="3">Belongs to the RBT5 family.</text>
</comment>
<dbReference type="STRING" id="1081108.A0A162JZW3"/>
<keyword evidence="10 15" id="KW-0408">Iron</keyword>
<keyword evidence="9 16" id="KW-0732">Signal</keyword>
<evidence type="ECO:0000256" key="10">
    <source>
        <dbReference type="ARBA" id="ARBA00023004"/>
    </source>
</evidence>
<evidence type="ECO:0000313" key="19">
    <source>
        <dbReference type="Proteomes" id="UP000076881"/>
    </source>
</evidence>
<evidence type="ECO:0000256" key="3">
    <source>
        <dbReference type="ARBA" id="ARBA00010031"/>
    </source>
</evidence>
<evidence type="ECO:0000256" key="9">
    <source>
        <dbReference type="ARBA" id="ARBA00022729"/>
    </source>
</evidence>
<evidence type="ECO:0000256" key="7">
    <source>
        <dbReference type="ARBA" id="ARBA00022622"/>
    </source>
</evidence>
<evidence type="ECO:0000256" key="15">
    <source>
        <dbReference type="PROSITE-ProRule" id="PRU01356"/>
    </source>
</evidence>
<dbReference type="GO" id="GO:0005576">
    <property type="term" value="C:extracellular region"/>
    <property type="evidence" value="ECO:0007669"/>
    <property type="project" value="UniProtKB-SubCell"/>
</dbReference>
<evidence type="ECO:0000256" key="12">
    <source>
        <dbReference type="ARBA" id="ARBA00023157"/>
    </source>
</evidence>
<accession>A0A162JZW3</accession>
<dbReference type="PROSITE" id="PS52012">
    <property type="entry name" value="CFEM"/>
    <property type="match status" value="1"/>
</dbReference>
<feature type="signal peptide" evidence="16">
    <location>
        <begin position="1"/>
        <end position="19"/>
    </location>
</feature>
<keyword evidence="7" id="KW-0336">GPI-anchor</keyword>
<feature type="chain" id="PRO_5007836484" evidence="16">
    <location>
        <begin position="20"/>
        <end position="173"/>
    </location>
</feature>
<dbReference type="InterPro" id="IPR051735">
    <property type="entry name" value="CFEM_domain"/>
</dbReference>
<evidence type="ECO:0000256" key="1">
    <source>
        <dbReference type="ARBA" id="ARBA00004609"/>
    </source>
</evidence>
<dbReference type="GO" id="GO:0046872">
    <property type="term" value="F:metal ion binding"/>
    <property type="evidence" value="ECO:0007669"/>
    <property type="project" value="UniProtKB-UniRule"/>
</dbReference>
<evidence type="ECO:0000256" key="16">
    <source>
        <dbReference type="SAM" id="SignalP"/>
    </source>
</evidence>
<evidence type="ECO:0000256" key="14">
    <source>
        <dbReference type="ARBA" id="ARBA00023288"/>
    </source>
</evidence>
<keyword evidence="13" id="KW-0325">Glycoprotein</keyword>
<dbReference type="AlphaFoldDB" id="A0A162JZW3"/>
<dbReference type="PANTHER" id="PTHR37928:SF2">
    <property type="entry name" value="GPI ANCHORED CFEM DOMAIN PROTEIN (AFU_ORTHOLOGUE AFUA_6G10580)"/>
    <property type="match status" value="1"/>
</dbReference>